<feature type="region of interest" description="Disordered" evidence="1">
    <location>
        <begin position="1"/>
        <end position="111"/>
    </location>
</feature>
<evidence type="ECO:0000313" key="3">
    <source>
        <dbReference type="EMBL" id="AMM32466.1"/>
    </source>
</evidence>
<evidence type="ECO:0000256" key="2">
    <source>
        <dbReference type="SAM" id="Phobius"/>
    </source>
</evidence>
<accession>A0A127A021</accession>
<feature type="compositionally biased region" description="Basic and acidic residues" evidence="1">
    <location>
        <begin position="61"/>
        <end position="70"/>
    </location>
</feature>
<dbReference type="OrthoDB" id="4833224at2"/>
<dbReference type="AlphaFoldDB" id="A0A127A021"/>
<feature type="transmembrane region" description="Helical" evidence="2">
    <location>
        <begin position="153"/>
        <end position="171"/>
    </location>
</feature>
<evidence type="ECO:0000256" key="1">
    <source>
        <dbReference type="SAM" id="MobiDB-lite"/>
    </source>
</evidence>
<proteinExistence type="predicted"/>
<sequence length="187" mass="19130">MNGRPDPDRHDPAADDDVWRDLVARLGGSVDDRDAGPAPTELSAAERSSAPGPLPPAPAADHPEGREKDPSSPGDDAGPAGFARYDPLGVAAPRSRGPVGEEPEGLPGDFVPDEPAPVLAGADPVAVLAWCSALGGPVALLLCALVWRTVPGYVIVLLVAAFVAGVGTLIMRLPRSKDDDGDDGARI</sequence>
<dbReference type="STRING" id="37927.SA2016_1792"/>
<reference evidence="3 4" key="1">
    <citation type="submission" date="2016-02" db="EMBL/GenBank/DDBJ databases">
        <title>Complete genome of Sinomonas atrocyanea KCTC 3377.</title>
        <authorList>
            <person name="Kim K.M."/>
        </authorList>
    </citation>
    <scope>NUCLEOTIDE SEQUENCE [LARGE SCALE GENOMIC DNA]</scope>
    <source>
        <strain evidence="3 4">KCTC 3377</strain>
    </source>
</reference>
<evidence type="ECO:0000313" key="4">
    <source>
        <dbReference type="Proteomes" id="UP000070134"/>
    </source>
</evidence>
<keyword evidence="2" id="KW-1133">Transmembrane helix</keyword>
<dbReference type="Proteomes" id="UP000070134">
    <property type="component" value="Chromosome"/>
</dbReference>
<name>A0A127A021_9MICC</name>
<dbReference type="RefSeq" id="WP_066497403.1">
    <property type="nucleotide sequence ID" value="NZ_BJMO01000010.1"/>
</dbReference>
<keyword evidence="2" id="KW-0472">Membrane</keyword>
<gene>
    <name evidence="3" type="ORF">SA2016_1792</name>
</gene>
<feature type="transmembrane region" description="Helical" evidence="2">
    <location>
        <begin position="125"/>
        <end position="147"/>
    </location>
</feature>
<keyword evidence="2" id="KW-0812">Transmembrane</keyword>
<feature type="compositionally biased region" description="Low complexity" evidence="1">
    <location>
        <begin position="97"/>
        <end position="108"/>
    </location>
</feature>
<feature type="compositionally biased region" description="Basic and acidic residues" evidence="1">
    <location>
        <begin position="1"/>
        <end position="23"/>
    </location>
</feature>
<organism evidence="3 4">
    <name type="scientific">Sinomonas atrocyanea</name>
    <dbReference type="NCBI Taxonomy" id="37927"/>
    <lineage>
        <taxon>Bacteria</taxon>
        <taxon>Bacillati</taxon>
        <taxon>Actinomycetota</taxon>
        <taxon>Actinomycetes</taxon>
        <taxon>Micrococcales</taxon>
        <taxon>Micrococcaceae</taxon>
        <taxon>Sinomonas</taxon>
    </lineage>
</organism>
<keyword evidence="4" id="KW-1185">Reference proteome</keyword>
<dbReference type="KEGG" id="satk:SA2016_1792"/>
<dbReference type="EMBL" id="CP014518">
    <property type="protein sequence ID" value="AMM32466.1"/>
    <property type="molecule type" value="Genomic_DNA"/>
</dbReference>
<protein>
    <submittedName>
        <fullName evidence="3">Uncharacterized protein</fullName>
    </submittedName>
</protein>